<feature type="domain" description="DUF2421" evidence="3">
    <location>
        <begin position="943"/>
        <end position="1148"/>
    </location>
</feature>
<evidence type="ECO:0000313" key="6">
    <source>
        <dbReference type="Proteomes" id="UP000310158"/>
    </source>
</evidence>
<feature type="transmembrane region" description="Helical" evidence="2">
    <location>
        <begin position="240"/>
        <end position="259"/>
    </location>
</feature>
<feature type="compositionally biased region" description="Basic residues" evidence="1">
    <location>
        <begin position="428"/>
        <end position="438"/>
    </location>
</feature>
<feature type="compositionally biased region" description="Polar residues" evidence="1">
    <location>
        <begin position="447"/>
        <end position="457"/>
    </location>
</feature>
<protein>
    <recommendedName>
        <fullName evidence="7">ER transporter 6TM N-terminal domain-containing protein</fullName>
    </recommendedName>
</protein>
<feature type="domain" description="Putative ER transporter 6TM N-terminal" evidence="4">
    <location>
        <begin position="470"/>
        <end position="597"/>
    </location>
</feature>
<dbReference type="EMBL" id="SGPL01000230">
    <property type="protein sequence ID" value="THH15093.1"/>
    <property type="molecule type" value="Genomic_DNA"/>
</dbReference>
<evidence type="ECO:0008006" key="7">
    <source>
        <dbReference type="Google" id="ProtNLM"/>
    </source>
</evidence>
<dbReference type="Pfam" id="PF10334">
    <property type="entry name" value="BRE4"/>
    <property type="match status" value="1"/>
</dbReference>
<name>A0A4V3XEV5_9AGAM</name>
<dbReference type="AlphaFoldDB" id="A0A4V3XEV5"/>
<keyword evidence="2" id="KW-1133">Transmembrane helix</keyword>
<evidence type="ECO:0000256" key="2">
    <source>
        <dbReference type="SAM" id="Phobius"/>
    </source>
</evidence>
<dbReference type="OrthoDB" id="2274698at2759"/>
<feature type="transmembrane region" description="Helical" evidence="2">
    <location>
        <begin position="80"/>
        <end position="100"/>
    </location>
</feature>
<gene>
    <name evidence="5" type="ORF">EW146_g5330</name>
</gene>
<feature type="transmembrane region" description="Helical" evidence="2">
    <location>
        <begin position="204"/>
        <end position="228"/>
    </location>
</feature>
<keyword evidence="2" id="KW-0812">Transmembrane</keyword>
<evidence type="ECO:0000313" key="5">
    <source>
        <dbReference type="EMBL" id="THH15093.1"/>
    </source>
</evidence>
<feature type="transmembrane region" description="Helical" evidence="2">
    <location>
        <begin position="884"/>
        <end position="901"/>
    </location>
</feature>
<feature type="transmembrane region" description="Helical" evidence="2">
    <location>
        <begin position="858"/>
        <end position="877"/>
    </location>
</feature>
<organism evidence="5 6">
    <name type="scientific">Bondarzewia mesenterica</name>
    <dbReference type="NCBI Taxonomy" id="1095465"/>
    <lineage>
        <taxon>Eukaryota</taxon>
        <taxon>Fungi</taxon>
        <taxon>Dikarya</taxon>
        <taxon>Basidiomycota</taxon>
        <taxon>Agaricomycotina</taxon>
        <taxon>Agaricomycetes</taxon>
        <taxon>Russulales</taxon>
        <taxon>Bondarzewiaceae</taxon>
        <taxon>Bondarzewia</taxon>
    </lineage>
</organism>
<proteinExistence type="predicted"/>
<dbReference type="PANTHER" id="PTHR37994:SF1">
    <property type="entry name" value="ER TRANSPORTER 6TM N-TERMINAL DOMAIN-CONTAINING PROTEIN"/>
    <property type="match status" value="1"/>
</dbReference>
<feature type="transmembrane region" description="Helical" evidence="2">
    <location>
        <begin position="131"/>
        <end position="152"/>
    </location>
</feature>
<evidence type="ECO:0000256" key="1">
    <source>
        <dbReference type="SAM" id="MobiDB-lite"/>
    </source>
</evidence>
<dbReference type="InterPro" id="IPR018823">
    <property type="entry name" value="ArAE_2_N"/>
</dbReference>
<reference evidence="5 6" key="1">
    <citation type="submission" date="2019-02" db="EMBL/GenBank/DDBJ databases">
        <title>Genome sequencing of the rare red list fungi Bondarzewia mesenterica.</title>
        <authorList>
            <person name="Buettner E."/>
            <person name="Kellner H."/>
        </authorList>
    </citation>
    <scope>NUCLEOTIDE SEQUENCE [LARGE SCALE GENOMIC DNA]</scope>
    <source>
        <strain evidence="5 6">DSM 108281</strain>
    </source>
</reference>
<keyword evidence="6" id="KW-1185">Reference proteome</keyword>
<evidence type="ECO:0000259" key="3">
    <source>
        <dbReference type="Pfam" id="PF10334"/>
    </source>
</evidence>
<dbReference type="PANTHER" id="PTHR37994">
    <property type="entry name" value="ARAE_2_N DOMAIN-CONTAINING PROTEIN-RELATED"/>
    <property type="match status" value="1"/>
</dbReference>
<dbReference type="InterPro" id="IPR018820">
    <property type="entry name" value="BRE4-related_DUF2421"/>
</dbReference>
<feature type="compositionally biased region" description="Basic residues" evidence="1">
    <location>
        <begin position="464"/>
        <end position="473"/>
    </location>
</feature>
<dbReference type="Pfam" id="PF10337">
    <property type="entry name" value="ArAE_2_N"/>
    <property type="match status" value="2"/>
</dbReference>
<evidence type="ECO:0000259" key="4">
    <source>
        <dbReference type="Pfam" id="PF10337"/>
    </source>
</evidence>
<feature type="transmembrane region" description="Helical" evidence="2">
    <location>
        <begin position="828"/>
        <end position="852"/>
    </location>
</feature>
<comment type="caution">
    <text evidence="5">The sequence shown here is derived from an EMBL/GenBank/DDBJ whole genome shotgun (WGS) entry which is preliminary data.</text>
</comment>
<dbReference type="Proteomes" id="UP000310158">
    <property type="component" value="Unassembled WGS sequence"/>
</dbReference>
<feature type="transmembrane region" description="Helical" evidence="2">
    <location>
        <begin position="172"/>
        <end position="195"/>
    </location>
</feature>
<feature type="domain" description="Putative ER transporter 6TM N-terminal" evidence="4">
    <location>
        <begin position="67"/>
        <end position="358"/>
    </location>
</feature>
<feature type="region of interest" description="Disordered" evidence="1">
    <location>
        <begin position="365"/>
        <end position="477"/>
    </location>
</feature>
<feature type="transmembrane region" description="Helical" evidence="2">
    <location>
        <begin position="921"/>
        <end position="941"/>
    </location>
</feature>
<sequence>MFITTPGLVMKVLLQKKKTTPPPQASEFAHPAGERNLEAQVDGLAQKPLQQGANELFKLELPSFLQWIPANWSWSNLKPCLRCAVAGWIALLLMIIQPVLRTVGQAGFLILIAAFLSPPSDPFVATIERELILLLFVSMAYAWSCFGIKLSSLTRTSIVPNASVKSIFSGEYIEAVPCIILAVFLFIGVVFFLYIKARLGPGPFLIGTIFGCISLDIAMTTAVLFPYPYYKIGRAITVPLAFHSAISILSSLLIFPSTISAQYTARFRAVIEPLIAGLDQHRSLLSLATSSPDFSPARVTASLGKAEAALPPLAASARLLKRDFSWARYSPSDLAKLRKKLLRMAVRANGMNMYFGLIDPTRERFPTTPAPSRPVTPAFTSPEPSRPPSPVEENAVEQNDATNPSTPLTPTISGESPRGDADTLPRRSSPKPRRRHPHFSVVKSPPLSRTHTPASSVRKQSQERHRHQHHHSHTSQLLRDLHISLSHHHQREHVVGVFESQRYLDLESTHFAHPMSAYFTDRATALLKESCDELLEGCADALKGLGSWFERSRKDRYAFWRAGKTRQRIHKERLEAMQTLTSKLAETLQRFRKDKRHLVVDPYRSAFDSRHLGSLTGEDVPPHRYLFHCYVYQYHLMHFSMNLLDLLQEVTGLEQKRVRSRLWFPAMPLRKFFTWSIWEHTPELDREDDENPGMVHTVDLLRSADPNNNSLPLDIIQGMESTWNADLDLGLAEKRDPDALPPRNMFEALMNFFYWVIQEVTSGNVLFALKAGVLTSLVSHPLRPDSFSLIISVKTVLLSLPSFFQIIRKFCICFMGQLTIARWRGDTTFGLVARTLGAFLGGLAGSVVWYISTGTGRGNAYGLAATCAVAFPIFFYIRLYWPGPAMTNIIFFVTTALTLGYSWQNTHYLSGLFSYYGINLAWRRFVLVTAGVTAAFLFSLLPPSTTLRRYQRNTLATTATEIGALYCSIVSFANAGHKKDTQEIVQSLVAIRMKLKRSIVLRTNIIYEILEIQLQIAYLLSHLMSVTEHLEPAWSRAFLRRTRFLDSDFQGDVLAVISMISTAIRTGTPLPQITPCPLFDRFLQYQHGLNVIRQEADDDYGLPRTMTIDILENEQYHCFCVGVSTAFGIVTRLDRLMLATKELVGEQYHIYGVGYVSKTGGVSMETPTNSLRPAQDA</sequence>
<keyword evidence="2" id="KW-0472">Membrane</keyword>
<accession>A0A4V3XEV5</accession>
<feature type="compositionally biased region" description="Polar residues" evidence="1">
    <location>
        <begin position="396"/>
        <end position="414"/>
    </location>
</feature>